<organism evidence="2 3">
    <name type="scientific">Roridomyces roridus</name>
    <dbReference type="NCBI Taxonomy" id="1738132"/>
    <lineage>
        <taxon>Eukaryota</taxon>
        <taxon>Fungi</taxon>
        <taxon>Dikarya</taxon>
        <taxon>Basidiomycota</taxon>
        <taxon>Agaricomycotina</taxon>
        <taxon>Agaricomycetes</taxon>
        <taxon>Agaricomycetidae</taxon>
        <taxon>Agaricales</taxon>
        <taxon>Marasmiineae</taxon>
        <taxon>Mycenaceae</taxon>
        <taxon>Roridomyces</taxon>
    </lineage>
</organism>
<keyword evidence="3" id="KW-1185">Reference proteome</keyword>
<accession>A0AAD7B2Y3</accession>
<evidence type="ECO:0000313" key="2">
    <source>
        <dbReference type="EMBL" id="KAJ7608320.1"/>
    </source>
</evidence>
<reference evidence="2" key="1">
    <citation type="submission" date="2023-03" db="EMBL/GenBank/DDBJ databases">
        <title>Massive genome expansion in bonnet fungi (Mycena s.s.) driven by repeated elements and novel gene families across ecological guilds.</title>
        <authorList>
            <consortium name="Lawrence Berkeley National Laboratory"/>
            <person name="Harder C.B."/>
            <person name="Miyauchi S."/>
            <person name="Viragh M."/>
            <person name="Kuo A."/>
            <person name="Thoen E."/>
            <person name="Andreopoulos B."/>
            <person name="Lu D."/>
            <person name="Skrede I."/>
            <person name="Drula E."/>
            <person name="Henrissat B."/>
            <person name="Morin E."/>
            <person name="Kohler A."/>
            <person name="Barry K."/>
            <person name="LaButti K."/>
            <person name="Morin E."/>
            <person name="Salamov A."/>
            <person name="Lipzen A."/>
            <person name="Mereny Z."/>
            <person name="Hegedus B."/>
            <person name="Baldrian P."/>
            <person name="Stursova M."/>
            <person name="Weitz H."/>
            <person name="Taylor A."/>
            <person name="Grigoriev I.V."/>
            <person name="Nagy L.G."/>
            <person name="Martin F."/>
            <person name="Kauserud H."/>
        </authorList>
    </citation>
    <scope>NUCLEOTIDE SEQUENCE</scope>
    <source>
        <strain evidence="2">9284</strain>
    </source>
</reference>
<sequence length="318" mass="34513">MSACASRIDMRKRGELEEPCTKEGRIPDGSTGIKLMRRNLGMKAPVDQNQCATMGWCRSEAKAYLVTSERSTKSPHSLLAELAVIGTLSASLVPSNISVPRDEGLSEGVQEGESPNYEYLPARRIDAVCLVREIPGQHPDGTITEFRPVNPKSTKKYSEPSTRVFSKPPLKNKQLDRSRRLDVYDVESPSISVARSTILAQSKLEYKVTSFSIDSSTHPVDFTTLKGFSRASNDEGSVYDCNKSEGAEKTGCPDLSLVCACIEEGGSIHTTQTLHGIINGVASTKLSSGEQTARLVWKLEVASWKTGLNRLASGIGSS</sequence>
<comment type="caution">
    <text evidence="2">The sequence shown here is derived from an EMBL/GenBank/DDBJ whole genome shotgun (WGS) entry which is preliminary data.</text>
</comment>
<protein>
    <submittedName>
        <fullName evidence="2">Uncharacterized protein</fullName>
    </submittedName>
</protein>
<dbReference type="Proteomes" id="UP001221142">
    <property type="component" value="Unassembled WGS sequence"/>
</dbReference>
<evidence type="ECO:0000313" key="3">
    <source>
        <dbReference type="Proteomes" id="UP001221142"/>
    </source>
</evidence>
<gene>
    <name evidence="2" type="ORF">FB45DRAFT_877195</name>
</gene>
<feature type="region of interest" description="Disordered" evidence="1">
    <location>
        <begin position="140"/>
        <end position="169"/>
    </location>
</feature>
<dbReference type="EMBL" id="JARKIF010000045">
    <property type="protein sequence ID" value="KAJ7608320.1"/>
    <property type="molecule type" value="Genomic_DNA"/>
</dbReference>
<dbReference type="AlphaFoldDB" id="A0AAD7B2Y3"/>
<evidence type="ECO:0000256" key="1">
    <source>
        <dbReference type="SAM" id="MobiDB-lite"/>
    </source>
</evidence>
<name>A0AAD7B2Y3_9AGAR</name>
<proteinExistence type="predicted"/>